<feature type="transmembrane region" description="Helical" evidence="2">
    <location>
        <begin position="178"/>
        <end position="195"/>
    </location>
</feature>
<feature type="transmembrane region" description="Helical" evidence="2">
    <location>
        <begin position="95"/>
        <end position="126"/>
    </location>
</feature>
<evidence type="ECO:0000256" key="1">
    <source>
        <dbReference type="SAM" id="MobiDB-lite"/>
    </source>
</evidence>
<organism evidence="4 5">
    <name type="scientific">Micromonospora purpureochromogenes</name>
    <dbReference type="NCBI Taxonomy" id="47872"/>
    <lineage>
        <taxon>Bacteria</taxon>
        <taxon>Bacillati</taxon>
        <taxon>Actinomycetota</taxon>
        <taxon>Actinomycetes</taxon>
        <taxon>Micromonosporales</taxon>
        <taxon>Micromonosporaceae</taxon>
        <taxon>Micromonospora</taxon>
    </lineage>
</organism>
<feature type="region of interest" description="Disordered" evidence="1">
    <location>
        <begin position="292"/>
        <end position="333"/>
    </location>
</feature>
<dbReference type="Proteomes" id="UP000631553">
    <property type="component" value="Unassembled WGS sequence"/>
</dbReference>
<dbReference type="EMBL" id="JACCCQ010000001">
    <property type="protein sequence ID" value="NYF56990.1"/>
    <property type="molecule type" value="Genomic_DNA"/>
</dbReference>
<feature type="domain" description="DUF4328" evidence="3">
    <location>
        <begin position="90"/>
        <end position="256"/>
    </location>
</feature>
<reference evidence="4 5" key="1">
    <citation type="submission" date="2020-07" db="EMBL/GenBank/DDBJ databases">
        <title>Sequencing the genomes of 1000 actinobacteria strains.</title>
        <authorList>
            <person name="Klenk H.-P."/>
        </authorList>
    </citation>
    <scope>NUCLEOTIDE SEQUENCE [LARGE SCALE GENOMIC DNA]</scope>
    <source>
        <strain evidence="4 5">DSM 43814</strain>
    </source>
</reference>
<feature type="transmembrane region" description="Helical" evidence="2">
    <location>
        <begin position="235"/>
        <end position="252"/>
    </location>
</feature>
<dbReference type="InterPro" id="IPR025565">
    <property type="entry name" value="DUF4328"/>
</dbReference>
<feature type="transmembrane region" description="Helical" evidence="2">
    <location>
        <begin position="55"/>
        <end position="83"/>
    </location>
</feature>
<proteinExistence type="predicted"/>
<evidence type="ECO:0000313" key="4">
    <source>
        <dbReference type="EMBL" id="NYF56990.1"/>
    </source>
</evidence>
<dbReference type="RefSeq" id="WP_308495088.1">
    <property type="nucleotide sequence ID" value="NZ_JACCCQ010000001.1"/>
</dbReference>
<comment type="caution">
    <text evidence="4">The sequence shown here is derived from an EMBL/GenBank/DDBJ whole genome shotgun (WGS) entry which is preliminary data.</text>
</comment>
<keyword evidence="2" id="KW-1133">Transmembrane helix</keyword>
<keyword evidence="2" id="KW-0472">Membrane</keyword>
<sequence>MCAHPLAAPPWTVPMLCQTCGDATSPSFNECQNCYTPLGQPAVTPGLETHAVRGIGLAASIAVGVAAAFYLLSALAPVAGLVLARQAERDGDSDVLFGAMLFEVAVSLPFVVAYLTAAVLVIIWTWRARKNIDAFPGALPVLGQGWAIAGWLVPFANFVVPARVVANIARDSLWRRSTPTLVAVWWAAWLVFSVGERLFSRKNDLEYAQLPETAVDPEDFQAYVDYYQGALGRNVIPAIACVVAAASFIVLIRKISAAQHDRIARATPAWPYAPGTPVPAGFAPGMPAPAGATGATGTFAPPQPVAAPAPQASADTPPASPQVPPVAGGTIGA</sequence>
<keyword evidence="5" id="KW-1185">Reference proteome</keyword>
<feature type="compositionally biased region" description="Low complexity" evidence="1">
    <location>
        <begin position="308"/>
        <end position="317"/>
    </location>
</feature>
<protein>
    <recommendedName>
        <fullName evidence="3">DUF4328 domain-containing protein</fullName>
    </recommendedName>
</protein>
<keyword evidence="2" id="KW-0812">Transmembrane</keyword>
<accession>A0ABX2RKF1</accession>
<gene>
    <name evidence="4" type="ORF">HDA35_002821</name>
</gene>
<name>A0ABX2RKF1_9ACTN</name>
<feature type="transmembrane region" description="Helical" evidence="2">
    <location>
        <begin position="146"/>
        <end position="166"/>
    </location>
</feature>
<evidence type="ECO:0000256" key="2">
    <source>
        <dbReference type="SAM" id="Phobius"/>
    </source>
</evidence>
<evidence type="ECO:0000313" key="5">
    <source>
        <dbReference type="Proteomes" id="UP000631553"/>
    </source>
</evidence>
<evidence type="ECO:0000259" key="3">
    <source>
        <dbReference type="Pfam" id="PF14219"/>
    </source>
</evidence>
<dbReference type="Pfam" id="PF14219">
    <property type="entry name" value="DUF4328"/>
    <property type="match status" value="1"/>
</dbReference>